<evidence type="ECO:0000256" key="7">
    <source>
        <dbReference type="SAM" id="MobiDB-lite"/>
    </source>
</evidence>
<dbReference type="SMR" id="C0PN75"/>
<evidence type="ECO:0000313" key="14">
    <source>
        <dbReference type="Proteomes" id="UP000007305"/>
    </source>
</evidence>
<dbReference type="PaxDb" id="4577-GRMZM2G143046_P01"/>
<dbReference type="Proteomes" id="UP000007305">
    <property type="component" value="Chromosome 1"/>
</dbReference>
<reference evidence="11" key="2">
    <citation type="submission" date="2014-04" db="EMBL/GenBank/DDBJ databases">
        <title>The Maize TFome - Development of a transcription factor open reading frame collection for functional genomics.</title>
        <authorList>
            <person name="Burdo B."/>
            <person name="Gray J."/>
            <person name="Goetting-Minesky M.P."/>
            <person name="Wittler B."/>
            <person name="Hunt M."/>
            <person name="Li T."/>
            <person name="Velliquette D."/>
            <person name="Thomas J."/>
            <person name="Gentzel I."/>
            <person name="Dos Santos Brito M."/>
            <person name="Mejia-Guerra M.K."/>
            <person name="Connolly L.N."/>
            <person name="Qaisi D."/>
            <person name="Li W."/>
            <person name="Casas M.I."/>
            <person name="Doseff A.I."/>
            <person name="Grotewold E."/>
        </authorList>
    </citation>
    <scope>NUCLEOTIDE SEQUENCE</scope>
</reference>
<dbReference type="GeneID" id="100384300"/>
<sequence length="351" mass="38797">MATTQSCQSRSSACSKAAACFPAAVAVDEEHGHHSHQLKGGAQEEAENDNNKPELRRGPWTVDEDLTLVNYIADNGEGRWNNLARAAGLKRTGKSCRLRWLNYLRPDVKRGNFSADEQLLILDLHTRWGNRWSKIAQHLPGRTDNEIKNYWRTRVQKHAKQLNCDANSKRFKDAMRYLWMPHLADDVDTIAAANDDDEDHHHHLRLLVLHHHQAQHLQQAAAAAGGAANDLAAGAYDVRQLHALPSSGMAATSSSDSLASESYDDGGLLFANLRAGEMLMDGGDWAAQQEADQGLWPPPPPPPSDLDQSVVQAAGAGAGQFQDMELSGWVQGFSESITDNFWALEEIWKMQ</sequence>
<keyword evidence="5" id="KW-0804">Transcription</keyword>
<dbReference type="KEGG" id="zma:100384300"/>
<dbReference type="EMBL" id="CM007647">
    <property type="protein sequence ID" value="ONM01234.1"/>
    <property type="molecule type" value="Genomic_DNA"/>
</dbReference>
<evidence type="ECO:0000256" key="1">
    <source>
        <dbReference type="ARBA" id="ARBA00004123"/>
    </source>
</evidence>
<accession>C0PN75</accession>
<dbReference type="EMBL" id="KJ727638">
    <property type="protein sequence ID" value="AIB05129.1"/>
    <property type="molecule type" value="mRNA"/>
</dbReference>
<keyword evidence="6" id="KW-0539">Nucleus</keyword>
<dbReference type="PROSITE" id="PS50090">
    <property type="entry name" value="MYB_LIKE"/>
    <property type="match status" value="2"/>
</dbReference>
<proteinExistence type="evidence at transcript level"/>
<evidence type="ECO:0000313" key="10">
    <source>
        <dbReference type="EMBL" id="ACN36641.1"/>
    </source>
</evidence>
<dbReference type="CDD" id="cd00167">
    <property type="entry name" value="SANT"/>
    <property type="match status" value="2"/>
</dbReference>
<dbReference type="OrthoDB" id="2143914at2759"/>
<dbReference type="PANTHER" id="PTHR45675">
    <property type="entry name" value="MYB TRANSCRIPTION FACTOR-RELATED-RELATED"/>
    <property type="match status" value="1"/>
</dbReference>
<keyword evidence="14" id="KW-1185">Reference proteome</keyword>
<evidence type="ECO:0000313" key="12">
    <source>
        <dbReference type="EMBL" id="ONM01234.1"/>
    </source>
</evidence>
<feature type="region of interest" description="Disordered" evidence="7">
    <location>
        <begin position="31"/>
        <end position="59"/>
    </location>
</feature>
<reference evidence="13" key="5">
    <citation type="submission" date="2021-05" db="UniProtKB">
        <authorList>
            <consortium name="EnsemblPlants"/>
        </authorList>
    </citation>
    <scope>IDENTIFICATION</scope>
    <source>
        <strain evidence="13">cv. B73</strain>
    </source>
</reference>
<dbReference type="FunFam" id="1.10.10.60:FF:000107">
    <property type="entry name" value="MYB transcription factor"/>
    <property type="match status" value="1"/>
</dbReference>
<name>C0PN75_MAIZE</name>
<dbReference type="SMART" id="SM00717">
    <property type="entry name" value="SANT"/>
    <property type="match status" value="2"/>
</dbReference>
<evidence type="ECO:0000259" key="8">
    <source>
        <dbReference type="PROSITE" id="PS50090"/>
    </source>
</evidence>
<dbReference type="InterPro" id="IPR009057">
    <property type="entry name" value="Homeodomain-like_sf"/>
</dbReference>
<evidence type="ECO:0000256" key="2">
    <source>
        <dbReference type="ARBA" id="ARBA00022737"/>
    </source>
</evidence>
<reference evidence="10" key="1">
    <citation type="journal article" date="2009" name="PLoS Genet.">
        <title>Sequencing, mapping, and analysis of 27,455 maize full-length cDNAs.</title>
        <authorList>
            <person name="Soderlund C."/>
            <person name="Descour A."/>
            <person name="Kudrna D."/>
            <person name="Bomhoff M."/>
            <person name="Boyd L."/>
            <person name="Currie J."/>
            <person name="Angelova A."/>
            <person name="Collura K."/>
            <person name="Wissotski M."/>
            <person name="Ashley E."/>
            <person name="Morrow D."/>
            <person name="Fernandes J."/>
            <person name="Walbot V."/>
            <person name="Yu Y."/>
        </authorList>
    </citation>
    <scope>NUCLEOTIDE SEQUENCE</scope>
    <source>
        <strain evidence="10">B73</strain>
    </source>
</reference>
<keyword evidence="3" id="KW-0805">Transcription regulation</keyword>
<organism evidence="10">
    <name type="scientific">Zea mays</name>
    <name type="common">Maize</name>
    <dbReference type="NCBI Taxonomy" id="4577"/>
    <lineage>
        <taxon>Eukaryota</taxon>
        <taxon>Viridiplantae</taxon>
        <taxon>Streptophyta</taxon>
        <taxon>Embryophyta</taxon>
        <taxon>Tracheophyta</taxon>
        <taxon>Spermatophyta</taxon>
        <taxon>Magnoliopsida</taxon>
        <taxon>Liliopsida</taxon>
        <taxon>Poales</taxon>
        <taxon>Poaceae</taxon>
        <taxon>PACMAD clade</taxon>
        <taxon>Panicoideae</taxon>
        <taxon>Andropogonodae</taxon>
        <taxon>Andropogoneae</taxon>
        <taxon>Tripsacinae</taxon>
        <taxon>Zea</taxon>
    </lineage>
</organism>
<dbReference type="ExpressionAtlas" id="C0PN75">
    <property type="expression patterns" value="baseline and differential"/>
</dbReference>
<dbReference type="Gene3D" id="1.10.10.60">
    <property type="entry name" value="Homeodomain-like"/>
    <property type="match status" value="2"/>
</dbReference>
<evidence type="ECO:0000259" key="9">
    <source>
        <dbReference type="PROSITE" id="PS51294"/>
    </source>
</evidence>
<reference evidence="13" key="4">
    <citation type="submission" date="2019-07" db="EMBL/GenBank/DDBJ databases">
        <authorList>
            <person name="Seetharam A."/>
            <person name="Woodhouse M."/>
            <person name="Cannon E."/>
        </authorList>
    </citation>
    <scope>NUCLEOTIDE SEQUENCE [LARGE SCALE GENOMIC DNA]</scope>
    <source>
        <strain evidence="13">cv. B73</strain>
    </source>
</reference>
<feature type="domain" description="HTH myb-type" evidence="9">
    <location>
        <begin position="52"/>
        <end position="108"/>
    </location>
</feature>
<evidence type="ECO:0000256" key="3">
    <source>
        <dbReference type="ARBA" id="ARBA00023015"/>
    </source>
</evidence>
<dbReference type="GO" id="GO:0003700">
    <property type="term" value="F:DNA-binding transcription factor activity"/>
    <property type="evidence" value="ECO:0007669"/>
    <property type="project" value="InterPro"/>
</dbReference>
<dbReference type="SUPFAM" id="SSF46689">
    <property type="entry name" value="Homeodomain-like"/>
    <property type="match status" value="1"/>
</dbReference>
<dbReference type="PROSITE" id="PS51294">
    <property type="entry name" value="HTH_MYB"/>
    <property type="match status" value="2"/>
</dbReference>
<dbReference type="GO" id="GO:0005634">
    <property type="term" value="C:nucleus"/>
    <property type="evidence" value="ECO:0000318"/>
    <property type="project" value="GO_Central"/>
</dbReference>
<dbReference type="GO" id="GO:0043565">
    <property type="term" value="F:sequence-specific DNA binding"/>
    <property type="evidence" value="ECO:0000318"/>
    <property type="project" value="GO_Central"/>
</dbReference>
<dbReference type="STRING" id="4577.C0PN75"/>
<evidence type="ECO:0000313" key="11">
    <source>
        <dbReference type="EMBL" id="AIB05129.1"/>
    </source>
</evidence>
<dbReference type="AlphaFoldDB" id="C0PN75"/>
<comment type="subcellular location">
    <subcellularLocation>
        <location evidence="1">Nucleus</location>
    </subcellularLocation>
</comment>
<dbReference type="InterPro" id="IPR044676">
    <property type="entry name" value="EOBI/EOBII-like_plant"/>
</dbReference>
<dbReference type="RefSeq" id="NP_001170329.1">
    <property type="nucleotide sequence ID" value="NM_001176858.1"/>
</dbReference>
<feature type="domain" description="Myb-like" evidence="8">
    <location>
        <begin position="52"/>
        <end position="104"/>
    </location>
</feature>
<dbReference type="InterPro" id="IPR017930">
    <property type="entry name" value="Myb_dom"/>
</dbReference>
<protein>
    <submittedName>
        <fullName evidence="11">MYB transcription factor</fullName>
    </submittedName>
    <submittedName>
        <fullName evidence="12">MYB-transcription factor 100</fullName>
    </submittedName>
</protein>
<dbReference type="EMBL" id="BT069744">
    <property type="protein sequence ID" value="ACN36641.1"/>
    <property type="molecule type" value="mRNA"/>
</dbReference>
<keyword evidence="2" id="KW-0677">Repeat</keyword>
<dbReference type="eggNOG" id="KOG0048">
    <property type="taxonomic scope" value="Eukaryota"/>
</dbReference>
<dbReference type="InterPro" id="IPR001005">
    <property type="entry name" value="SANT/Myb"/>
</dbReference>
<feature type="domain" description="Myb-like" evidence="8">
    <location>
        <begin position="105"/>
        <end position="155"/>
    </location>
</feature>
<evidence type="ECO:0000256" key="4">
    <source>
        <dbReference type="ARBA" id="ARBA00023125"/>
    </source>
</evidence>
<feature type="domain" description="HTH myb-type" evidence="9">
    <location>
        <begin position="109"/>
        <end position="159"/>
    </location>
</feature>
<keyword evidence="4" id="KW-0238">DNA-binding</keyword>
<dbReference type="EnsemblPlants" id="Zm00001eb028610_T001">
    <property type="protein sequence ID" value="Zm00001eb028610_P001"/>
    <property type="gene ID" value="Zm00001eb028610"/>
</dbReference>
<dbReference type="GO" id="GO:0006355">
    <property type="term" value="P:regulation of DNA-templated transcription"/>
    <property type="evidence" value="ECO:0000318"/>
    <property type="project" value="GO_Central"/>
</dbReference>
<dbReference type="PANTHER" id="PTHR45675:SF49">
    <property type="entry name" value="MYB TRANSCRIPTION FACTOR"/>
    <property type="match status" value="1"/>
</dbReference>
<dbReference type="OMA" id="FWALEEI"/>
<dbReference type="Pfam" id="PF00249">
    <property type="entry name" value="Myb_DNA-binding"/>
    <property type="match status" value="2"/>
</dbReference>
<gene>
    <name evidence="11" type="primary">MYB100</name>
    <name evidence="13" type="synonym">LOC100384300</name>
    <name evidence="12" type="ORF">ZEAMMB73_Zm00001d030644</name>
</gene>
<reference evidence="12 14" key="3">
    <citation type="submission" date="2015-12" db="EMBL/GenBank/DDBJ databases">
        <title>Update maize B73 reference genome by single molecule sequencing technologies.</title>
        <authorList>
            <consortium name="Maize Genome Sequencing Project"/>
            <person name="Ware D."/>
        </authorList>
    </citation>
    <scope>NUCLEOTIDE SEQUENCE [LARGE SCALE GENOMIC DNA]</scope>
    <source>
        <strain evidence="14">cv. B73</strain>
        <tissue evidence="12">Seedling</tissue>
    </source>
</reference>
<evidence type="ECO:0000256" key="6">
    <source>
        <dbReference type="ARBA" id="ARBA00023242"/>
    </source>
</evidence>
<dbReference type="FunFam" id="1.10.10.60:FF:000011">
    <property type="entry name" value="Myb transcription factor"/>
    <property type="match status" value="1"/>
</dbReference>
<dbReference type="Gramene" id="Zm00001eb028610_T001">
    <property type="protein sequence ID" value="Zm00001eb028610_P001"/>
    <property type="gene ID" value="Zm00001eb028610"/>
</dbReference>
<evidence type="ECO:0000256" key="5">
    <source>
        <dbReference type="ARBA" id="ARBA00023163"/>
    </source>
</evidence>
<evidence type="ECO:0000313" key="13">
    <source>
        <dbReference type="EnsemblPlants" id="Zm00001eb028610_P001"/>
    </source>
</evidence>